<comment type="subcellular location">
    <subcellularLocation>
        <location evidence="1">Membrane</location>
        <topology evidence="1">Single-pass membrane protein</topology>
    </subcellularLocation>
</comment>
<evidence type="ECO:0000256" key="1">
    <source>
        <dbReference type="ARBA" id="ARBA00004167"/>
    </source>
</evidence>
<dbReference type="SUPFAM" id="SSF48264">
    <property type="entry name" value="Cytochrome P450"/>
    <property type="match status" value="1"/>
</dbReference>
<dbReference type="GO" id="GO:0020037">
    <property type="term" value="F:heme binding"/>
    <property type="evidence" value="ECO:0007669"/>
    <property type="project" value="InterPro"/>
</dbReference>
<evidence type="ECO:0000256" key="9">
    <source>
        <dbReference type="RuleBase" id="RU000461"/>
    </source>
</evidence>
<dbReference type="GO" id="GO:0016132">
    <property type="term" value="P:brassinosteroid biosynthetic process"/>
    <property type="evidence" value="ECO:0007669"/>
    <property type="project" value="TreeGrafter"/>
</dbReference>
<dbReference type="EMBL" id="KZ451980">
    <property type="protein sequence ID" value="PKA55054.1"/>
    <property type="molecule type" value="Genomic_DNA"/>
</dbReference>
<keyword evidence="3 10" id="KW-0812">Transmembrane</keyword>
<dbReference type="EC" id="1.14.13.-" evidence="11"/>
<evidence type="ECO:0000256" key="5">
    <source>
        <dbReference type="ARBA" id="ARBA00022989"/>
    </source>
</evidence>
<dbReference type="Pfam" id="PF00067">
    <property type="entry name" value="p450"/>
    <property type="match status" value="1"/>
</dbReference>
<name>A0A2I0AHM4_9ASPA</name>
<dbReference type="InterPro" id="IPR036396">
    <property type="entry name" value="Cyt_P450_sf"/>
</dbReference>
<evidence type="ECO:0000313" key="12">
    <source>
        <dbReference type="Proteomes" id="UP000236161"/>
    </source>
</evidence>
<dbReference type="GO" id="GO:0005506">
    <property type="term" value="F:iron ion binding"/>
    <property type="evidence" value="ECO:0007669"/>
    <property type="project" value="InterPro"/>
</dbReference>
<dbReference type="AlphaFoldDB" id="A0A2I0AHM4"/>
<keyword evidence="8 10" id="KW-0472">Membrane</keyword>
<dbReference type="STRING" id="1088818.A0A2I0AHM4"/>
<dbReference type="OrthoDB" id="1879696at2759"/>
<evidence type="ECO:0000256" key="8">
    <source>
        <dbReference type="ARBA" id="ARBA00023136"/>
    </source>
</evidence>
<evidence type="ECO:0000256" key="7">
    <source>
        <dbReference type="ARBA" id="ARBA00023004"/>
    </source>
</evidence>
<dbReference type="GO" id="GO:0016705">
    <property type="term" value="F:oxidoreductase activity, acting on paired donors, with incorporation or reduction of molecular oxygen"/>
    <property type="evidence" value="ECO:0007669"/>
    <property type="project" value="InterPro"/>
</dbReference>
<dbReference type="PANTHER" id="PTHR24286">
    <property type="entry name" value="CYTOCHROME P450 26"/>
    <property type="match status" value="1"/>
</dbReference>
<evidence type="ECO:0000256" key="3">
    <source>
        <dbReference type="ARBA" id="ARBA00022692"/>
    </source>
</evidence>
<comment type="similarity">
    <text evidence="2 9">Belongs to the cytochrome P450 family.</text>
</comment>
<evidence type="ECO:0000256" key="2">
    <source>
        <dbReference type="ARBA" id="ARBA00010617"/>
    </source>
</evidence>
<sequence>MSENIAFIILLLLPSITLLIFFLKFYKNKEKKNSNLLGSRGFPLIGKTLSLFKPHPPNTMGRFMEDQISKYGKISSSSILGREAIISADGELNQFVMKNNMGQFVSAWLPAFGEIVGRDSVVFAVGENHKKIRSHIVNCFNMRRLQSLFLKDADHFASAMMRSWLDGSIISAKTEAIKKVINETLRVSNIASFILKKIGIHDVQYKDIILPQGSLVVLNMTAVHLDSSLYDNPSQFNPWRWLDPSCVTKRAGSFMPFGGGAKMCPGANLAKLEMAIFLHHLVLNFHWGLAEPLDQPLSQPYLEFPKGLPIKIRAAMHPKYSFKI</sequence>
<dbReference type="Proteomes" id="UP000236161">
    <property type="component" value="Unassembled WGS sequence"/>
</dbReference>
<dbReference type="PRINTS" id="PR00385">
    <property type="entry name" value="P450"/>
</dbReference>
<proteinExistence type="inferred from homology"/>
<protein>
    <submittedName>
        <fullName evidence="11">Cytochrome P450 90B1</fullName>
        <ecNumber evidence="11">1.14.13.-</ecNumber>
    </submittedName>
</protein>
<evidence type="ECO:0000256" key="10">
    <source>
        <dbReference type="SAM" id="Phobius"/>
    </source>
</evidence>
<keyword evidence="7 9" id="KW-0408">Iron</keyword>
<accession>A0A2I0AHM4</accession>
<gene>
    <name evidence="11" type="primary">CYP90B1</name>
    <name evidence="11" type="ORF">AXF42_Ash003691</name>
</gene>
<dbReference type="GO" id="GO:0016125">
    <property type="term" value="P:sterol metabolic process"/>
    <property type="evidence" value="ECO:0007669"/>
    <property type="project" value="TreeGrafter"/>
</dbReference>
<reference evidence="11 12" key="1">
    <citation type="journal article" date="2017" name="Nature">
        <title>The Apostasia genome and the evolution of orchids.</title>
        <authorList>
            <person name="Zhang G.Q."/>
            <person name="Liu K.W."/>
            <person name="Li Z."/>
            <person name="Lohaus R."/>
            <person name="Hsiao Y.Y."/>
            <person name="Niu S.C."/>
            <person name="Wang J.Y."/>
            <person name="Lin Y.C."/>
            <person name="Xu Q."/>
            <person name="Chen L.J."/>
            <person name="Yoshida K."/>
            <person name="Fujiwara S."/>
            <person name="Wang Z.W."/>
            <person name="Zhang Y.Q."/>
            <person name="Mitsuda N."/>
            <person name="Wang M."/>
            <person name="Liu G.H."/>
            <person name="Pecoraro L."/>
            <person name="Huang H.X."/>
            <person name="Xiao X.J."/>
            <person name="Lin M."/>
            <person name="Wu X.Y."/>
            <person name="Wu W.L."/>
            <person name="Chen Y.Y."/>
            <person name="Chang S.B."/>
            <person name="Sakamoto S."/>
            <person name="Ohme-Takagi M."/>
            <person name="Yagi M."/>
            <person name="Zeng S.J."/>
            <person name="Shen C.Y."/>
            <person name="Yeh C.M."/>
            <person name="Luo Y.B."/>
            <person name="Tsai W.C."/>
            <person name="Van de Peer Y."/>
            <person name="Liu Z.J."/>
        </authorList>
    </citation>
    <scope>NUCLEOTIDE SEQUENCE [LARGE SCALE GENOMIC DNA]</scope>
    <source>
        <strain evidence="12">cv. Shenzhen</strain>
        <tissue evidence="11">Stem</tissue>
    </source>
</reference>
<keyword evidence="9" id="KW-0503">Monooxygenase</keyword>
<keyword evidence="4 9" id="KW-0479">Metal-binding</keyword>
<dbReference type="Gene3D" id="1.10.630.10">
    <property type="entry name" value="Cytochrome P450"/>
    <property type="match status" value="2"/>
</dbReference>
<dbReference type="PANTHER" id="PTHR24286:SF194">
    <property type="entry name" value="STEROID (22S)-HYDROXYLASE"/>
    <property type="match status" value="1"/>
</dbReference>
<organism evidence="11 12">
    <name type="scientific">Apostasia shenzhenica</name>
    <dbReference type="NCBI Taxonomy" id="1088818"/>
    <lineage>
        <taxon>Eukaryota</taxon>
        <taxon>Viridiplantae</taxon>
        <taxon>Streptophyta</taxon>
        <taxon>Embryophyta</taxon>
        <taxon>Tracheophyta</taxon>
        <taxon>Spermatophyta</taxon>
        <taxon>Magnoliopsida</taxon>
        <taxon>Liliopsida</taxon>
        <taxon>Asparagales</taxon>
        <taxon>Orchidaceae</taxon>
        <taxon>Apostasioideae</taxon>
        <taxon>Apostasia</taxon>
    </lineage>
</organism>
<evidence type="ECO:0000313" key="11">
    <source>
        <dbReference type="EMBL" id="PKA55054.1"/>
    </source>
</evidence>
<evidence type="ECO:0000256" key="6">
    <source>
        <dbReference type="ARBA" id="ARBA00023002"/>
    </source>
</evidence>
<dbReference type="GO" id="GO:0010268">
    <property type="term" value="P:brassinosteroid homeostasis"/>
    <property type="evidence" value="ECO:0007669"/>
    <property type="project" value="TreeGrafter"/>
</dbReference>
<dbReference type="PROSITE" id="PS00086">
    <property type="entry name" value="CYTOCHROME_P450"/>
    <property type="match status" value="1"/>
</dbReference>
<feature type="transmembrane region" description="Helical" evidence="10">
    <location>
        <begin position="6"/>
        <end position="26"/>
    </location>
</feature>
<keyword evidence="12" id="KW-1185">Reference proteome</keyword>
<keyword evidence="6 9" id="KW-0560">Oxidoreductase</keyword>
<evidence type="ECO:0000256" key="4">
    <source>
        <dbReference type="ARBA" id="ARBA00022723"/>
    </source>
</evidence>
<dbReference type="InterPro" id="IPR001128">
    <property type="entry name" value="Cyt_P450"/>
</dbReference>
<dbReference type="InterPro" id="IPR017972">
    <property type="entry name" value="Cyt_P450_CS"/>
</dbReference>
<keyword evidence="9" id="KW-0349">Heme</keyword>
<dbReference type="GO" id="GO:0016020">
    <property type="term" value="C:membrane"/>
    <property type="evidence" value="ECO:0007669"/>
    <property type="project" value="UniProtKB-SubCell"/>
</dbReference>
<keyword evidence="5 10" id="KW-1133">Transmembrane helix</keyword>
<dbReference type="InterPro" id="IPR002397">
    <property type="entry name" value="Cyt_P450_B"/>
</dbReference>
<dbReference type="GO" id="GO:0004497">
    <property type="term" value="F:monooxygenase activity"/>
    <property type="evidence" value="ECO:0007669"/>
    <property type="project" value="UniProtKB-KW"/>
</dbReference>
<dbReference type="PRINTS" id="PR00359">
    <property type="entry name" value="BP450"/>
</dbReference>